<accession>A0A6L2NVC7</accession>
<reference evidence="1" key="1">
    <citation type="journal article" date="2019" name="Sci. Rep.">
        <title>Draft genome of Tanacetum cinerariifolium, the natural source of mosquito coil.</title>
        <authorList>
            <person name="Yamashiro T."/>
            <person name="Shiraishi A."/>
            <person name="Satake H."/>
            <person name="Nakayama K."/>
        </authorList>
    </citation>
    <scope>NUCLEOTIDE SEQUENCE</scope>
</reference>
<comment type="caution">
    <text evidence="1">The sequence shown here is derived from an EMBL/GenBank/DDBJ whole genome shotgun (WGS) entry which is preliminary data.</text>
</comment>
<dbReference type="AlphaFoldDB" id="A0A6L2NVC7"/>
<evidence type="ECO:0000313" key="1">
    <source>
        <dbReference type="EMBL" id="GEU89557.1"/>
    </source>
</evidence>
<gene>
    <name evidence="1" type="ORF">Tci_061535</name>
</gene>
<dbReference type="EMBL" id="BKCJ010009988">
    <property type="protein sequence ID" value="GEU89557.1"/>
    <property type="molecule type" value="Genomic_DNA"/>
</dbReference>
<proteinExistence type="predicted"/>
<name>A0A6L2NVC7_TANCI</name>
<sequence length="122" mass="14467">MKLSQRKIIYIKAKQFADDYLLTILRAMFGRPDEQDLILKSQRSVHGQAMVKSWKLLESCGVHIISFTTTQLILLFERRYPLSRFTLDQMLNTVRLQVEEQSEMSLELIRFTRQHIQEGQHN</sequence>
<organism evidence="1">
    <name type="scientific">Tanacetum cinerariifolium</name>
    <name type="common">Dalmatian daisy</name>
    <name type="synonym">Chrysanthemum cinerariifolium</name>
    <dbReference type="NCBI Taxonomy" id="118510"/>
    <lineage>
        <taxon>Eukaryota</taxon>
        <taxon>Viridiplantae</taxon>
        <taxon>Streptophyta</taxon>
        <taxon>Embryophyta</taxon>
        <taxon>Tracheophyta</taxon>
        <taxon>Spermatophyta</taxon>
        <taxon>Magnoliopsida</taxon>
        <taxon>eudicotyledons</taxon>
        <taxon>Gunneridae</taxon>
        <taxon>Pentapetalae</taxon>
        <taxon>asterids</taxon>
        <taxon>campanulids</taxon>
        <taxon>Asterales</taxon>
        <taxon>Asteraceae</taxon>
        <taxon>Asteroideae</taxon>
        <taxon>Anthemideae</taxon>
        <taxon>Anthemidinae</taxon>
        <taxon>Tanacetum</taxon>
    </lineage>
</organism>
<protein>
    <submittedName>
        <fullName evidence="1">Uncharacterized protein</fullName>
    </submittedName>
</protein>